<gene>
    <name evidence="1" type="ORF">B1A_19939</name>
</gene>
<evidence type="ECO:0000313" key="1">
    <source>
        <dbReference type="EMBL" id="EQD31440.1"/>
    </source>
</evidence>
<reference evidence="1" key="1">
    <citation type="submission" date="2013-08" db="EMBL/GenBank/DDBJ databases">
        <authorList>
            <person name="Mendez C."/>
            <person name="Richter M."/>
            <person name="Ferrer M."/>
            <person name="Sanchez J."/>
        </authorList>
    </citation>
    <scope>NUCLEOTIDE SEQUENCE</scope>
</reference>
<accession>T0ZNS1</accession>
<dbReference type="EMBL" id="AUZX01014714">
    <property type="protein sequence ID" value="EQD31440.1"/>
    <property type="molecule type" value="Genomic_DNA"/>
</dbReference>
<proteinExistence type="predicted"/>
<protein>
    <submittedName>
        <fullName evidence="1">Integrase/recombinase</fullName>
    </submittedName>
</protein>
<dbReference type="AlphaFoldDB" id="T0ZNS1"/>
<organism evidence="1">
    <name type="scientific">mine drainage metagenome</name>
    <dbReference type="NCBI Taxonomy" id="410659"/>
    <lineage>
        <taxon>unclassified sequences</taxon>
        <taxon>metagenomes</taxon>
        <taxon>ecological metagenomes</taxon>
    </lineage>
</organism>
<reference evidence="1" key="2">
    <citation type="journal article" date="2014" name="ISME J.">
        <title>Microbial stratification in low pH oxic and suboxic macroscopic growths along an acid mine drainage.</title>
        <authorList>
            <person name="Mendez-Garcia C."/>
            <person name="Mesa V."/>
            <person name="Sprenger R.R."/>
            <person name="Richter M."/>
            <person name="Diez M.S."/>
            <person name="Solano J."/>
            <person name="Bargiela R."/>
            <person name="Golyshina O.V."/>
            <person name="Manteca A."/>
            <person name="Ramos J.L."/>
            <person name="Gallego J.R."/>
            <person name="Llorente I."/>
            <person name="Martins Dos Santos V.A."/>
            <person name="Jensen O.N."/>
            <person name="Pelaez A.I."/>
            <person name="Sanchez J."/>
            <person name="Ferrer M."/>
        </authorList>
    </citation>
    <scope>NUCLEOTIDE SEQUENCE</scope>
</reference>
<comment type="caution">
    <text evidence="1">The sequence shown here is derived from an EMBL/GenBank/DDBJ whole genome shotgun (WGS) entry which is preliminary data.</text>
</comment>
<name>T0ZNS1_9ZZZZ</name>
<sequence>MTKAIVEEIHDALKEAAPEGTRWRPYVLRSYASTRLLMAEGAGKITAISAKPYSVTTPEYRADTRSVSGGGTDLLKEARAAYKRCEPFLSTIPTGADKDESAAKIKRLLLKVAGYTNAELDKANVSELTDEEIEKMVSDRVGRSAALPTQEVVPAARVAPLLSQGWEVVTAIGPDQVVLRTPNGNGHRPPTLSLS</sequence>